<dbReference type="SUPFAM" id="SSF54001">
    <property type="entry name" value="Cysteine proteinases"/>
    <property type="match status" value="1"/>
</dbReference>
<reference evidence="1" key="1">
    <citation type="journal article" date="2022" name="Int. J. Mol. Sci.">
        <title>Draft Genome of Tanacetum Coccineum: Genomic Comparison of Closely Related Tanacetum-Family Plants.</title>
        <authorList>
            <person name="Yamashiro T."/>
            <person name="Shiraishi A."/>
            <person name="Nakayama K."/>
            <person name="Satake H."/>
        </authorList>
    </citation>
    <scope>NUCLEOTIDE SEQUENCE</scope>
</reference>
<accession>A0ABQ4WLD9</accession>
<feature type="non-terminal residue" evidence="1">
    <location>
        <position position="291"/>
    </location>
</feature>
<dbReference type="InterPro" id="IPR038765">
    <property type="entry name" value="Papain-like_cys_pep_sf"/>
</dbReference>
<evidence type="ECO:0000313" key="2">
    <source>
        <dbReference type="Proteomes" id="UP001151760"/>
    </source>
</evidence>
<sequence length="291" mass="34073">MSIYVNEVNVVNQNEPPSFEKVVGQLMRKRFVGKALVDPYTVQPPTTAPSAFLKVQRKRLKRKARWLQTQKTRISFDDDVGDDDPDFKVLSLEEWDLSRAPYSRRTKVKLPECVDKVYALGDDTSYIFPWGNYDIYVYRSFWLNLLGLKEGGWLSDRHLDVWFDLMWSFRPTDADWAIASSYFCGFVMRGDIPGWVCNGVRYPVMWADVEQVFFSINEPNKHYCLGVLHIRTGVITLYDSLFSEAVETRKWWIKMRKAFKKYIPPYLQEWGILDAKGIPLESYKINFVVGK</sequence>
<comment type="caution">
    <text evidence="1">The sequence shown here is derived from an EMBL/GenBank/DDBJ whole genome shotgun (WGS) entry which is preliminary data.</text>
</comment>
<evidence type="ECO:0000313" key="1">
    <source>
        <dbReference type="EMBL" id="GJS53730.1"/>
    </source>
</evidence>
<keyword evidence="2" id="KW-1185">Reference proteome</keyword>
<dbReference type="EMBL" id="BQNB010008746">
    <property type="protein sequence ID" value="GJS53730.1"/>
    <property type="molecule type" value="Genomic_DNA"/>
</dbReference>
<reference evidence="1" key="2">
    <citation type="submission" date="2022-01" db="EMBL/GenBank/DDBJ databases">
        <authorList>
            <person name="Yamashiro T."/>
            <person name="Shiraishi A."/>
            <person name="Satake H."/>
            <person name="Nakayama K."/>
        </authorList>
    </citation>
    <scope>NUCLEOTIDE SEQUENCE</scope>
</reference>
<organism evidence="1 2">
    <name type="scientific">Tanacetum coccineum</name>
    <dbReference type="NCBI Taxonomy" id="301880"/>
    <lineage>
        <taxon>Eukaryota</taxon>
        <taxon>Viridiplantae</taxon>
        <taxon>Streptophyta</taxon>
        <taxon>Embryophyta</taxon>
        <taxon>Tracheophyta</taxon>
        <taxon>Spermatophyta</taxon>
        <taxon>Magnoliopsida</taxon>
        <taxon>eudicotyledons</taxon>
        <taxon>Gunneridae</taxon>
        <taxon>Pentapetalae</taxon>
        <taxon>asterids</taxon>
        <taxon>campanulids</taxon>
        <taxon>Asterales</taxon>
        <taxon>Asteraceae</taxon>
        <taxon>Asteroideae</taxon>
        <taxon>Anthemideae</taxon>
        <taxon>Anthemidinae</taxon>
        <taxon>Tanacetum</taxon>
    </lineage>
</organism>
<proteinExistence type="predicted"/>
<dbReference type="Gene3D" id="3.40.395.10">
    <property type="entry name" value="Adenoviral Proteinase, Chain A"/>
    <property type="match status" value="1"/>
</dbReference>
<protein>
    <submittedName>
        <fullName evidence="1">Phospholipase-like protein</fullName>
    </submittedName>
</protein>
<gene>
    <name evidence="1" type="ORF">Tco_0627092</name>
</gene>
<name>A0ABQ4WLD9_9ASTR</name>
<dbReference type="Proteomes" id="UP001151760">
    <property type="component" value="Unassembled WGS sequence"/>
</dbReference>